<organism evidence="2 3">
    <name type="scientific">Hibiscus sabdariffa</name>
    <name type="common">roselle</name>
    <dbReference type="NCBI Taxonomy" id="183260"/>
    <lineage>
        <taxon>Eukaryota</taxon>
        <taxon>Viridiplantae</taxon>
        <taxon>Streptophyta</taxon>
        <taxon>Embryophyta</taxon>
        <taxon>Tracheophyta</taxon>
        <taxon>Spermatophyta</taxon>
        <taxon>Magnoliopsida</taxon>
        <taxon>eudicotyledons</taxon>
        <taxon>Gunneridae</taxon>
        <taxon>Pentapetalae</taxon>
        <taxon>rosids</taxon>
        <taxon>malvids</taxon>
        <taxon>Malvales</taxon>
        <taxon>Malvaceae</taxon>
        <taxon>Malvoideae</taxon>
        <taxon>Hibiscus</taxon>
    </lineage>
</organism>
<evidence type="ECO:0000313" key="2">
    <source>
        <dbReference type="EMBL" id="KAK8558643.1"/>
    </source>
</evidence>
<sequence length="108" mass="11753">MTVRGNERSGGVHVKPVARSTLALPQSSIRPPRTDDPSWLTHALMYFRSCPQMKSLVSPFGLGPFRSGLGSIKVHYSNTLSIGLPSGLTQLEHTTQSRAILKQMPGKP</sequence>
<accession>A0ABR2EF22</accession>
<keyword evidence="3" id="KW-1185">Reference proteome</keyword>
<evidence type="ECO:0000313" key="3">
    <source>
        <dbReference type="Proteomes" id="UP001472677"/>
    </source>
</evidence>
<feature type="region of interest" description="Disordered" evidence="1">
    <location>
        <begin position="1"/>
        <end position="36"/>
    </location>
</feature>
<reference evidence="2 3" key="1">
    <citation type="journal article" date="2024" name="G3 (Bethesda)">
        <title>Genome assembly of Hibiscus sabdariffa L. provides insights into metabolisms of medicinal natural products.</title>
        <authorList>
            <person name="Kim T."/>
        </authorList>
    </citation>
    <scope>NUCLEOTIDE SEQUENCE [LARGE SCALE GENOMIC DNA]</scope>
    <source>
        <strain evidence="2">TK-2024</strain>
        <tissue evidence="2">Old leaves</tissue>
    </source>
</reference>
<dbReference type="EMBL" id="JBBPBM010000015">
    <property type="protein sequence ID" value="KAK8558643.1"/>
    <property type="molecule type" value="Genomic_DNA"/>
</dbReference>
<gene>
    <name evidence="2" type="ORF">V6N12_041943</name>
</gene>
<evidence type="ECO:0000256" key="1">
    <source>
        <dbReference type="SAM" id="MobiDB-lite"/>
    </source>
</evidence>
<comment type="caution">
    <text evidence="2">The sequence shown here is derived from an EMBL/GenBank/DDBJ whole genome shotgun (WGS) entry which is preliminary data.</text>
</comment>
<proteinExistence type="predicted"/>
<protein>
    <submittedName>
        <fullName evidence="2">Uncharacterized protein</fullName>
    </submittedName>
</protein>
<dbReference type="Proteomes" id="UP001472677">
    <property type="component" value="Unassembled WGS sequence"/>
</dbReference>
<name>A0ABR2EF22_9ROSI</name>